<sequence>MSPKSEKDAMQRIDALPETHQATFRRALRNILSTDVAEHTYAQILDGLPTEQSYLEGYVRLDRTHPVFELGHTEICEGFLDKAREFRDRLDPCELVFKENLLSAFRDTAPGSNDFNLRLIELIVVACHQIAAYLFELDNGTHKHEVYNNWMQQQLMESVLQSRPGKAKSMYRIPPAAFFHSSYTYPDQYPRGIADVAGYWAEGKIFGGVIVFDRGETEQECKAMWIHGARFGGPQTLYPPTQDQFESLVKFLLAFPGENAPSPLPIHGTPENRPRWHPYHALAKYHIFRDKCERQPGPEPPKHPHRGSVPADWPEMSDYYIAFFPDLIRNNGATLTDKDIADARVRLAEATPSSPFFYPLVSN</sequence>
<protein>
    <submittedName>
        <fullName evidence="1">Uncharacterized protein</fullName>
    </submittedName>
</protein>
<organism evidence="1 2">
    <name type="scientific">Fusarium solani subsp. cucurbitae</name>
    <name type="common">Neocosmosporum cucurbitae</name>
    <dbReference type="NCBI Taxonomy" id="2747967"/>
    <lineage>
        <taxon>Eukaryota</taxon>
        <taxon>Fungi</taxon>
        <taxon>Dikarya</taxon>
        <taxon>Ascomycota</taxon>
        <taxon>Pezizomycotina</taxon>
        <taxon>Sordariomycetes</taxon>
        <taxon>Hypocreomycetidae</taxon>
        <taxon>Hypocreales</taxon>
        <taxon>Nectriaceae</taxon>
        <taxon>Fusarium</taxon>
        <taxon>Fusarium solani species complex</taxon>
    </lineage>
</organism>
<keyword evidence="2" id="KW-1185">Reference proteome</keyword>
<accession>A0ACD3YRG3</accession>
<gene>
    <name evidence="1" type="ORF">LCI18_002465</name>
</gene>
<evidence type="ECO:0000313" key="2">
    <source>
        <dbReference type="Proteomes" id="UP000830768"/>
    </source>
</evidence>
<name>A0ACD3YRG3_FUSSC</name>
<proteinExistence type="predicted"/>
<dbReference type="EMBL" id="CP090031">
    <property type="protein sequence ID" value="UPK91530.1"/>
    <property type="molecule type" value="Genomic_DNA"/>
</dbReference>
<evidence type="ECO:0000313" key="1">
    <source>
        <dbReference type="EMBL" id="UPK91530.1"/>
    </source>
</evidence>
<dbReference type="Proteomes" id="UP000830768">
    <property type="component" value="Chromosome 2"/>
</dbReference>
<reference evidence="1" key="1">
    <citation type="submission" date="2021-11" db="EMBL/GenBank/DDBJ databases">
        <title>Fusarium solani-melongenae Genome sequencing and assembly.</title>
        <authorList>
            <person name="Xie S."/>
            <person name="Huang L."/>
            <person name="Zhang X."/>
        </authorList>
    </citation>
    <scope>NUCLEOTIDE SEQUENCE</scope>
    <source>
        <strain evidence="1">CRI 24-3</strain>
    </source>
</reference>